<dbReference type="PROSITE" id="PS00741">
    <property type="entry name" value="DH_1"/>
    <property type="match status" value="1"/>
</dbReference>
<dbReference type="GO" id="GO:0016358">
    <property type="term" value="P:dendrite development"/>
    <property type="evidence" value="ECO:0007669"/>
    <property type="project" value="TreeGrafter"/>
</dbReference>
<dbReference type="Pfam" id="PF00621">
    <property type="entry name" value="RhoGEF"/>
    <property type="match status" value="1"/>
</dbReference>
<evidence type="ECO:0000259" key="5">
    <source>
        <dbReference type="PROSITE" id="PS50010"/>
    </source>
</evidence>
<evidence type="ECO:0000259" key="4">
    <source>
        <dbReference type="PROSITE" id="PS50003"/>
    </source>
</evidence>
<sequence length="897" mass="104282">MAEATPPRGKMRFRRNAASFPGNLHLVLVLRPTSFLQRTFTDIGFRFSQEDFILKLPAIENFALTVKDMAQMLQSFGTELAETELPDDIPAIEEILAIRAERYHLLKKDITAVTKEGKILLTNLEVPDAQDAVSSRLENHQQICGDWQTINKLLTQVHDMEIAFDGFWEKHQLKMEQYLQLWKFEQDFQELVSEAELLLNQQAELADVTGNIAQVKQKIKKLENLDENSQDLLAKAQFVILHGHRLAASHHYALDLICQRCNELRYLSDILVNEIKTKRIQLSRTFKMHKILQQAHQCCEEGECLLANQEINKFQSKKDAQKALQDIENFLEMALPFINYDPETLQYEFDVVLSPELKVQMQTIQLKLENIRSLFENQQAGFRNLTDKHVRPIPFVVPASDSLIRSREPFFSPKQVGVGYSFFQACKLFSKGRKTWRQNQSNIKIEVVHDCQEKRSSAQSSSLDNDNSLDILKNHVLNELVQTEKVYVRELFAVLLGYREEMDNPEMFDLIPPLLRNKKDVLFGNMAEIYEFHNNIFMRSLEDCVVAPERVGPCFLERKDDFQMYAKYCQNKPRSEAIWKKYSECTFFQECQRKLKHRLGLDSYLLKPVQRITKYQLLLKELLKYSKDCEGSVQLKEALDMILDLLKSVNDSMHQIAINGYIGNLNELGKMITQGAFSVWIGHKKGATKMKDFARFKPMQRHLFLYEKAIVFCKRRVESREGSDRYPSYSFKHCLKMDEVGITEYVKGDNRKFEIWYAGKEEVYIVQASNVDVKMTWLKEIRSILLKQQELMTVKKQEQHNQLTEQNLSSQRNERQQGAFIGAEETDLEHTSAMVEVGEAIASVRAEANTVWTEMSSPAEISVEPEEWSSNYFYSSYDDNEEERPLMRPVSEMAVLF</sequence>
<dbReference type="SMART" id="SM00325">
    <property type="entry name" value="RhoGEF"/>
    <property type="match status" value="1"/>
</dbReference>
<accession>A0A2Y9LMR9</accession>
<keyword evidence="6" id="KW-1185">Reference proteome</keyword>
<evidence type="ECO:0000313" key="7">
    <source>
        <dbReference type="RefSeq" id="XP_022410021.1"/>
    </source>
</evidence>
<feature type="domain" description="PH" evidence="4">
    <location>
        <begin position="664"/>
        <end position="786"/>
    </location>
</feature>
<dbReference type="GO" id="GO:0035556">
    <property type="term" value="P:intracellular signal transduction"/>
    <property type="evidence" value="ECO:0007669"/>
    <property type="project" value="InterPro"/>
</dbReference>
<evidence type="ECO:0000313" key="6">
    <source>
        <dbReference type="Proteomes" id="UP000248483"/>
    </source>
</evidence>
<dbReference type="FunFam" id="2.30.29.30:FF:000078">
    <property type="entry name" value="Guanine nucleotide exchange factor DBS"/>
    <property type="match status" value="1"/>
</dbReference>
<dbReference type="InterPro" id="IPR000219">
    <property type="entry name" value="DH_dom"/>
</dbReference>
<evidence type="ECO:0000256" key="3">
    <source>
        <dbReference type="SAM" id="Coils"/>
    </source>
</evidence>
<protein>
    <submittedName>
        <fullName evidence="7">Proto-oncogene DBL isoform X3</fullName>
    </submittedName>
</protein>
<dbReference type="PANTHER" id="PTHR22826:SF146">
    <property type="entry name" value="PROTO-ONCOGENE DBL"/>
    <property type="match status" value="1"/>
</dbReference>
<reference evidence="7" key="1">
    <citation type="submission" date="2025-08" db="UniProtKB">
        <authorList>
            <consortium name="RefSeq"/>
        </authorList>
    </citation>
    <scope>IDENTIFICATION</scope>
    <source>
        <tissue evidence="7">Blood</tissue>
    </source>
</reference>
<dbReference type="PANTHER" id="PTHR22826">
    <property type="entry name" value="RHO GUANINE EXCHANGE FACTOR-RELATED"/>
    <property type="match status" value="1"/>
</dbReference>
<dbReference type="SUPFAM" id="SSF46966">
    <property type="entry name" value="Spectrin repeat"/>
    <property type="match status" value="1"/>
</dbReference>
<dbReference type="InterPro" id="IPR056466">
    <property type="entry name" value="Spectrin_DBS"/>
</dbReference>
<keyword evidence="2" id="KW-0344">Guanine-nucleotide releasing factor</keyword>
<dbReference type="InterPro" id="IPR011993">
    <property type="entry name" value="PH-like_dom_sf"/>
</dbReference>
<dbReference type="GeneID" id="111164582"/>
<dbReference type="Pfam" id="PF22697">
    <property type="entry name" value="SOS1_NGEF_PH"/>
    <property type="match status" value="1"/>
</dbReference>
<dbReference type="GO" id="GO:0005737">
    <property type="term" value="C:cytoplasm"/>
    <property type="evidence" value="ECO:0007669"/>
    <property type="project" value="TreeGrafter"/>
</dbReference>
<dbReference type="CDD" id="cd00160">
    <property type="entry name" value="RhoGEF"/>
    <property type="match status" value="1"/>
</dbReference>
<evidence type="ECO:0000256" key="1">
    <source>
        <dbReference type="ARBA" id="ARBA00022553"/>
    </source>
</evidence>
<keyword evidence="1" id="KW-0597">Phosphoprotein</keyword>
<dbReference type="PROSITE" id="PS50003">
    <property type="entry name" value="PH_DOMAIN"/>
    <property type="match status" value="1"/>
</dbReference>
<dbReference type="Gene3D" id="1.20.900.10">
    <property type="entry name" value="Dbl homology (DH) domain"/>
    <property type="match status" value="1"/>
</dbReference>
<proteinExistence type="predicted"/>
<dbReference type="InterPro" id="IPR051336">
    <property type="entry name" value="RhoGEF_Guanine_NuclExch_SF"/>
</dbReference>
<dbReference type="InterPro" id="IPR055251">
    <property type="entry name" value="SOS1_NGEF_PH"/>
</dbReference>
<dbReference type="AlphaFoldDB" id="A0A2Y9LMR9"/>
<dbReference type="SUPFAM" id="SSF50729">
    <property type="entry name" value="PH domain-like"/>
    <property type="match status" value="1"/>
</dbReference>
<dbReference type="GO" id="GO:0005085">
    <property type="term" value="F:guanyl-nucleotide exchange factor activity"/>
    <property type="evidence" value="ECO:0007669"/>
    <property type="project" value="UniProtKB-KW"/>
</dbReference>
<dbReference type="Pfam" id="PF23289">
    <property type="entry name" value="Spectrin_5"/>
    <property type="match status" value="1"/>
</dbReference>
<keyword evidence="3" id="KW-0175">Coiled coil</keyword>
<feature type="coiled-coil region" evidence="3">
    <location>
        <begin position="198"/>
        <end position="235"/>
    </location>
</feature>
<dbReference type="PROSITE" id="PS50010">
    <property type="entry name" value="DH_2"/>
    <property type="match status" value="1"/>
</dbReference>
<dbReference type="Gene3D" id="1.20.58.60">
    <property type="match status" value="1"/>
</dbReference>
<dbReference type="FunFam" id="1.20.58.60:FF:000120">
    <property type="entry name" value="proto-oncogene DBL isoform X1"/>
    <property type="match status" value="1"/>
</dbReference>
<dbReference type="SMART" id="SM00233">
    <property type="entry name" value="PH"/>
    <property type="match status" value="1"/>
</dbReference>
<dbReference type="SUPFAM" id="SSF48065">
    <property type="entry name" value="DBL homology domain (DH-domain)"/>
    <property type="match status" value="1"/>
</dbReference>
<name>A0A2Y9LMR9_DELLE</name>
<dbReference type="Gene3D" id="2.30.29.30">
    <property type="entry name" value="Pleckstrin-homology domain (PH domain)/Phosphotyrosine-binding domain (PTB)"/>
    <property type="match status" value="1"/>
</dbReference>
<feature type="domain" description="DH" evidence="5">
    <location>
        <begin position="472"/>
        <end position="652"/>
    </location>
</feature>
<dbReference type="InterPro" id="IPR001331">
    <property type="entry name" value="GDS_CDC24_CS"/>
</dbReference>
<organism evidence="6 7">
    <name type="scientific">Delphinapterus leucas</name>
    <name type="common">Beluga whale</name>
    <dbReference type="NCBI Taxonomy" id="9749"/>
    <lineage>
        <taxon>Eukaryota</taxon>
        <taxon>Metazoa</taxon>
        <taxon>Chordata</taxon>
        <taxon>Craniata</taxon>
        <taxon>Vertebrata</taxon>
        <taxon>Euteleostomi</taxon>
        <taxon>Mammalia</taxon>
        <taxon>Eutheria</taxon>
        <taxon>Laurasiatheria</taxon>
        <taxon>Artiodactyla</taxon>
        <taxon>Whippomorpha</taxon>
        <taxon>Cetacea</taxon>
        <taxon>Odontoceti</taxon>
        <taxon>Monodontidae</taxon>
        <taxon>Delphinapterus</taxon>
    </lineage>
</organism>
<dbReference type="InterPro" id="IPR018159">
    <property type="entry name" value="Spectrin/alpha-actinin"/>
</dbReference>
<evidence type="ECO:0000256" key="2">
    <source>
        <dbReference type="ARBA" id="ARBA00022658"/>
    </source>
</evidence>
<dbReference type="RefSeq" id="XP_022410021.1">
    <property type="nucleotide sequence ID" value="XM_022554313.1"/>
</dbReference>
<dbReference type="Proteomes" id="UP000248483">
    <property type="component" value="Unplaced"/>
</dbReference>
<gene>
    <name evidence="7" type="primary">MCF2</name>
</gene>
<dbReference type="InterPro" id="IPR001849">
    <property type="entry name" value="PH_domain"/>
</dbReference>
<dbReference type="InterPro" id="IPR035899">
    <property type="entry name" value="DBL_dom_sf"/>
</dbReference>
<dbReference type="CTD" id="4168"/>
<dbReference type="SMART" id="SM00150">
    <property type="entry name" value="SPEC"/>
    <property type="match status" value="1"/>
</dbReference>